<evidence type="ECO:0000313" key="4">
    <source>
        <dbReference type="EMBL" id="OKP10237.1"/>
    </source>
</evidence>
<dbReference type="AlphaFoldDB" id="A0A1Q5UCN5"/>
<dbReference type="InterPro" id="IPR016181">
    <property type="entry name" value="Acyl_CoA_acyltransferase"/>
</dbReference>
<protein>
    <submittedName>
        <fullName evidence="4">Polyamine N-acetyltransferase 1</fullName>
    </submittedName>
</protein>
<dbReference type="CDD" id="cd04301">
    <property type="entry name" value="NAT_SF"/>
    <property type="match status" value="1"/>
</dbReference>
<dbReference type="GO" id="GO:0005737">
    <property type="term" value="C:cytoplasm"/>
    <property type="evidence" value="ECO:0007669"/>
    <property type="project" value="TreeGrafter"/>
</dbReference>
<dbReference type="EMBL" id="MNBE01000379">
    <property type="protein sequence ID" value="OKP10237.1"/>
    <property type="molecule type" value="Genomic_DNA"/>
</dbReference>
<dbReference type="Gene3D" id="3.40.630.30">
    <property type="match status" value="1"/>
</dbReference>
<keyword evidence="1 4" id="KW-0808">Transferase</keyword>
<keyword evidence="5" id="KW-1185">Reference proteome</keyword>
<dbReference type="InterPro" id="IPR051635">
    <property type="entry name" value="SNAT-like"/>
</dbReference>
<reference evidence="4 5" key="1">
    <citation type="submission" date="2016-10" db="EMBL/GenBank/DDBJ databases">
        <title>Genome sequence of the ascomycete fungus Penicillium subrubescens.</title>
        <authorList>
            <person name="De Vries R.P."/>
            <person name="Peng M."/>
            <person name="Dilokpimol A."/>
            <person name="Hilden K."/>
            <person name="Makela M.R."/>
            <person name="Grigoriev I."/>
            <person name="Riley R."/>
            <person name="Granchi Z."/>
        </authorList>
    </citation>
    <scope>NUCLEOTIDE SEQUENCE [LARGE SCALE GENOMIC DNA]</scope>
    <source>
        <strain evidence="4 5">CBS 132785</strain>
    </source>
</reference>
<dbReference type="Pfam" id="PF00583">
    <property type="entry name" value="Acetyltransf_1"/>
    <property type="match status" value="1"/>
</dbReference>
<dbReference type="InterPro" id="IPR000182">
    <property type="entry name" value="GNAT_dom"/>
</dbReference>
<feature type="domain" description="N-acetyltransferase" evidence="3">
    <location>
        <begin position="118"/>
        <end position="157"/>
    </location>
</feature>
<proteinExistence type="predicted"/>
<dbReference type="PANTHER" id="PTHR10908:SF0">
    <property type="entry name" value="SEROTONIN N-ACETYLTRANSFERASE"/>
    <property type="match status" value="1"/>
</dbReference>
<dbReference type="GO" id="GO:0004059">
    <property type="term" value="F:aralkylamine N-acetyltransferase activity"/>
    <property type="evidence" value="ECO:0007669"/>
    <property type="project" value="TreeGrafter"/>
</dbReference>
<dbReference type="SUPFAM" id="SSF55729">
    <property type="entry name" value="Acyl-CoA N-acyltransferases (Nat)"/>
    <property type="match status" value="1"/>
</dbReference>
<keyword evidence="2" id="KW-0012">Acyltransferase</keyword>
<evidence type="ECO:0000256" key="1">
    <source>
        <dbReference type="ARBA" id="ARBA00022679"/>
    </source>
</evidence>
<name>A0A1Q5UCN5_9EURO</name>
<dbReference type="Proteomes" id="UP000186955">
    <property type="component" value="Unassembled WGS sequence"/>
</dbReference>
<evidence type="ECO:0000313" key="5">
    <source>
        <dbReference type="Proteomes" id="UP000186955"/>
    </source>
</evidence>
<dbReference type="PANTHER" id="PTHR10908">
    <property type="entry name" value="SEROTONIN N-ACETYLTRANSFERASE"/>
    <property type="match status" value="1"/>
</dbReference>
<gene>
    <name evidence="4" type="ORF">PENSUB_4411</name>
</gene>
<comment type="caution">
    <text evidence="4">The sequence shown here is derived from an EMBL/GenBank/DDBJ whole genome shotgun (WGS) entry which is preliminary data.</text>
</comment>
<sequence length="186" mass="20079">MSPSDHITQCPGLSGFNAYIRLLTISDVKSCVAVESTFPEQERCSEEKFKYRLTACPPLSLGLFIKTQTGIDQQIGHVIGARISSNTITEASMGMPENWHSLPVNEPVIVDGQVIGNDPAGENVAVHSVVTIPQFQGKGIGRALVKAYIEYIKEMGSVSGVRSVVLIAHDYLMGANCSEGSRSLNR</sequence>
<organism evidence="4 5">
    <name type="scientific">Penicillium subrubescens</name>
    <dbReference type="NCBI Taxonomy" id="1316194"/>
    <lineage>
        <taxon>Eukaryota</taxon>
        <taxon>Fungi</taxon>
        <taxon>Dikarya</taxon>
        <taxon>Ascomycota</taxon>
        <taxon>Pezizomycotina</taxon>
        <taxon>Eurotiomycetes</taxon>
        <taxon>Eurotiomycetidae</taxon>
        <taxon>Eurotiales</taxon>
        <taxon>Aspergillaceae</taxon>
        <taxon>Penicillium</taxon>
    </lineage>
</organism>
<accession>A0A1Q5UCN5</accession>
<dbReference type="STRING" id="1316194.A0A1Q5UCN5"/>
<evidence type="ECO:0000259" key="3">
    <source>
        <dbReference type="Pfam" id="PF00583"/>
    </source>
</evidence>
<evidence type="ECO:0000256" key="2">
    <source>
        <dbReference type="ARBA" id="ARBA00023315"/>
    </source>
</evidence>